<dbReference type="RefSeq" id="WP_213217135.1">
    <property type="nucleotide sequence ID" value="NZ_QTKU01000004.1"/>
</dbReference>
<evidence type="ECO:0008006" key="3">
    <source>
        <dbReference type="Google" id="ProtNLM"/>
    </source>
</evidence>
<evidence type="ECO:0000313" key="1">
    <source>
        <dbReference type="EMBL" id="MBS8261777.1"/>
    </source>
</evidence>
<comment type="caution">
    <text evidence="1">The sequence shown here is derived from an EMBL/GenBank/DDBJ whole genome shotgun (WGS) entry which is preliminary data.</text>
</comment>
<proteinExistence type="predicted"/>
<dbReference type="Proteomes" id="UP000705379">
    <property type="component" value="Unassembled WGS sequence"/>
</dbReference>
<dbReference type="AlphaFoldDB" id="A0A944CFN7"/>
<reference evidence="1" key="1">
    <citation type="submission" date="2018-08" db="EMBL/GenBank/DDBJ databases">
        <authorList>
            <person name="Jin W."/>
            <person name="Wang H."/>
            <person name="Yang Y."/>
            <person name="Li M."/>
            <person name="Liu J."/>
        </authorList>
    </citation>
    <scope>NUCLEOTIDE SEQUENCE</scope>
    <source>
        <strain evidence="1">AESS21</strain>
    </source>
</reference>
<dbReference type="PROSITE" id="PS51257">
    <property type="entry name" value="PROKAR_LIPOPROTEIN"/>
    <property type="match status" value="1"/>
</dbReference>
<reference evidence="1" key="2">
    <citation type="journal article" date="2021" name="Microorganisms">
        <title>Bacterial Dimethylsulfoniopropionate Biosynthesis in the East China Sea.</title>
        <authorList>
            <person name="Liu J."/>
            <person name="Zhang Y."/>
            <person name="Liu J."/>
            <person name="Zhong H."/>
            <person name="Williams B.T."/>
            <person name="Zheng Y."/>
            <person name="Curson A.R.J."/>
            <person name="Sun C."/>
            <person name="Sun H."/>
            <person name="Song D."/>
            <person name="Wagner Mackenzie B."/>
            <person name="Bermejo Martinez A."/>
            <person name="Todd J.D."/>
            <person name="Zhang X.H."/>
        </authorList>
    </citation>
    <scope>NUCLEOTIDE SEQUENCE</scope>
    <source>
        <strain evidence="1">AESS21</strain>
    </source>
</reference>
<gene>
    <name evidence="1" type="ORF">DYI23_16230</name>
</gene>
<sequence length="81" mass="8071">MAAKRFVNPVVLCSLFLALAFVVSGCGRRGALDSPAAADPASAAVEESGAYLNPPGAGSAVERPVEPSSAVPSGFILDALI</sequence>
<evidence type="ECO:0000313" key="2">
    <source>
        <dbReference type="Proteomes" id="UP000705379"/>
    </source>
</evidence>
<dbReference type="EMBL" id="QTKU01000004">
    <property type="protein sequence ID" value="MBS8261777.1"/>
    <property type="molecule type" value="Genomic_DNA"/>
</dbReference>
<name>A0A944CFN7_9HYPH</name>
<accession>A0A944CFN7</accession>
<protein>
    <recommendedName>
        <fullName evidence="3">Lipoprotein</fullName>
    </recommendedName>
</protein>
<organism evidence="1 2">
    <name type="scientific">Roseibium polysiphoniae</name>
    <dbReference type="NCBI Taxonomy" id="2571221"/>
    <lineage>
        <taxon>Bacteria</taxon>
        <taxon>Pseudomonadati</taxon>
        <taxon>Pseudomonadota</taxon>
        <taxon>Alphaproteobacteria</taxon>
        <taxon>Hyphomicrobiales</taxon>
        <taxon>Stappiaceae</taxon>
        <taxon>Roseibium</taxon>
    </lineage>
</organism>